<dbReference type="PANTHER" id="PTHR36055:SF1">
    <property type="entry name" value="C2H2-LIKE ZINC FINGER PROTEIN"/>
    <property type="match status" value="1"/>
</dbReference>
<feature type="region of interest" description="Disordered" evidence="2">
    <location>
        <begin position="32"/>
        <end position="59"/>
    </location>
</feature>
<dbReference type="PROSITE" id="PS00028">
    <property type="entry name" value="ZINC_FINGER_C2H2_1"/>
    <property type="match status" value="1"/>
</dbReference>
<dbReference type="EnsemblPlants" id="LPERR09G16240.2">
    <property type="protein sequence ID" value="LPERR09G16240.2"/>
    <property type="gene ID" value="LPERR09G16240"/>
</dbReference>
<feature type="domain" description="C2H2-type" evidence="3">
    <location>
        <begin position="130"/>
        <end position="152"/>
    </location>
</feature>
<evidence type="ECO:0000256" key="2">
    <source>
        <dbReference type="SAM" id="MobiDB-lite"/>
    </source>
</evidence>
<keyword evidence="1" id="KW-0863">Zinc-finger</keyword>
<protein>
    <recommendedName>
        <fullName evidence="3">C2H2-type domain-containing protein</fullName>
    </recommendedName>
</protein>
<sequence length="647" mass="70553">MTKKPLGLLPFPSFFGKKGRIGTIAGESRRAAAAEGLGSGEFGGKREEREEEVAARERETTGSPHLAILLLLLLLVRVRFASSSLACPPQPPGSQSRSESNPKAMPHARSSPVADLPGWPLFSPPKLQLQKCTKCSREFCSSINYRRHTRVHRRTLQIEKDFLKNRDNIAAFWDRLTLDQAKTILSLADVDIEGVSGPSILAALTTWTCKPGYASLPNAYARAGNQLLDLIETTPSRLPVSSNELFSMLDEASENTFLCTNPTASIKKFIFNGEADKVATELKNAVACTSYMLEQKLVEAWSADKAAEALRCQKLLVEEEEAAQKKQAELIERKRTKKLRQKVQRLKDLKDEDAIDHLPETLDCAADSSGTLSLKATLDPGLYEQEDPQYLSLPTPVASEDNNSFVDLSVENGIPDPGHEVDSGVVLSQQAFSRHRLGRKENLAQNSFASGSAIGSKHAALARHSHYRGTNVSAVSNKTKTWAWKARTEIEEHIAKDELNIDDGQVIGLNKKSRVLIGSISVAIEDNSECLQDSKESPTATPASQLNIGNNPVTKMVQPISDGEDGNGHTVHNDVVVNITPTEENDSSSSVMPDGSSRSSCCNEGLAEDGVLRGTMFSSKEAAAFLSQRWKEAITSDHVKLVLCPDS</sequence>
<evidence type="ECO:0000313" key="4">
    <source>
        <dbReference type="EnsemblPlants" id="LPERR09G16240.2"/>
    </source>
</evidence>
<keyword evidence="1" id="KW-0479">Metal-binding</keyword>
<feature type="region of interest" description="Disordered" evidence="2">
    <location>
        <begin position="533"/>
        <end position="552"/>
    </location>
</feature>
<name>A0A0D9XH18_9ORYZ</name>
<dbReference type="STRING" id="77586.A0A0D9XH18"/>
<keyword evidence="1" id="KW-0862">Zinc</keyword>
<feature type="compositionally biased region" description="Basic and acidic residues" evidence="2">
    <location>
        <begin position="43"/>
        <end position="59"/>
    </location>
</feature>
<feature type="compositionally biased region" description="Polar residues" evidence="2">
    <location>
        <begin position="537"/>
        <end position="552"/>
    </location>
</feature>
<evidence type="ECO:0000259" key="3">
    <source>
        <dbReference type="PROSITE" id="PS50157"/>
    </source>
</evidence>
<evidence type="ECO:0000313" key="5">
    <source>
        <dbReference type="Proteomes" id="UP000032180"/>
    </source>
</evidence>
<dbReference type="PANTHER" id="PTHR36055">
    <property type="entry name" value="C2H2-LIKE ZINC FINGER PROTEIN"/>
    <property type="match status" value="1"/>
</dbReference>
<proteinExistence type="predicted"/>
<dbReference type="AlphaFoldDB" id="A0A0D9XH18"/>
<dbReference type="GO" id="GO:0008270">
    <property type="term" value="F:zinc ion binding"/>
    <property type="evidence" value="ECO:0007669"/>
    <property type="project" value="UniProtKB-KW"/>
</dbReference>
<dbReference type="Proteomes" id="UP000032180">
    <property type="component" value="Chromosome 9"/>
</dbReference>
<keyword evidence="5" id="KW-1185">Reference proteome</keyword>
<dbReference type="Gramene" id="LPERR09G16240.2">
    <property type="protein sequence ID" value="LPERR09G16240.2"/>
    <property type="gene ID" value="LPERR09G16240"/>
</dbReference>
<accession>A0A0D9XH18</accession>
<reference evidence="4" key="3">
    <citation type="submission" date="2015-04" db="UniProtKB">
        <authorList>
            <consortium name="EnsemblPlants"/>
        </authorList>
    </citation>
    <scope>IDENTIFICATION</scope>
</reference>
<dbReference type="PROSITE" id="PS50157">
    <property type="entry name" value="ZINC_FINGER_C2H2_2"/>
    <property type="match status" value="1"/>
</dbReference>
<reference evidence="5" key="2">
    <citation type="submission" date="2013-12" db="EMBL/GenBank/DDBJ databases">
        <authorList>
            <person name="Yu Y."/>
            <person name="Lee S."/>
            <person name="de Baynast K."/>
            <person name="Wissotski M."/>
            <person name="Liu L."/>
            <person name="Talag J."/>
            <person name="Goicoechea J."/>
            <person name="Angelova A."/>
            <person name="Jetty R."/>
            <person name="Kudrna D."/>
            <person name="Golser W."/>
            <person name="Rivera L."/>
            <person name="Zhang J."/>
            <person name="Wing R."/>
        </authorList>
    </citation>
    <scope>NUCLEOTIDE SEQUENCE</scope>
</reference>
<organism evidence="4 5">
    <name type="scientific">Leersia perrieri</name>
    <dbReference type="NCBI Taxonomy" id="77586"/>
    <lineage>
        <taxon>Eukaryota</taxon>
        <taxon>Viridiplantae</taxon>
        <taxon>Streptophyta</taxon>
        <taxon>Embryophyta</taxon>
        <taxon>Tracheophyta</taxon>
        <taxon>Spermatophyta</taxon>
        <taxon>Magnoliopsida</taxon>
        <taxon>Liliopsida</taxon>
        <taxon>Poales</taxon>
        <taxon>Poaceae</taxon>
        <taxon>BOP clade</taxon>
        <taxon>Oryzoideae</taxon>
        <taxon>Oryzeae</taxon>
        <taxon>Oryzinae</taxon>
        <taxon>Leersia</taxon>
    </lineage>
</organism>
<dbReference type="eggNOG" id="ENOG502QSEZ">
    <property type="taxonomic scope" value="Eukaryota"/>
</dbReference>
<dbReference type="InterPro" id="IPR013087">
    <property type="entry name" value="Znf_C2H2_type"/>
</dbReference>
<feature type="region of interest" description="Disordered" evidence="2">
    <location>
        <begin position="84"/>
        <end position="112"/>
    </location>
</feature>
<reference evidence="4 5" key="1">
    <citation type="submission" date="2012-08" db="EMBL/GenBank/DDBJ databases">
        <title>Oryza genome evolution.</title>
        <authorList>
            <person name="Wing R.A."/>
        </authorList>
    </citation>
    <scope>NUCLEOTIDE SEQUENCE</scope>
</reference>
<evidence type="ECO:0000256" key="1">
    <source>
        <dbReference type="PROSITE-ProRule" id="PRU00042"/>
    </source>
</evidence>